<reference evidence="3" key="1">
    <citation type="submission" date="2021-02" db="EMBL/GenBank/DDBJ databases">
        <authorList>
            <person name="Dougan E. K."/>
            <person name="Rhodes N."/>
            <person name="Thang M."/>
            <person name="Chan C."/>
        </authorList>
    </citation>
    <scope>NUCLEOTIDE SEQUENCE</scope>
</reference>
<evidence type="ECO:0000313" key="2">
    <source>
        <dbReference type="EMBL" id="CAE8586609.1"/>
    </source>
</evidence>
<evidence type="ECO:0000313" key="4">
    <source>
        <dbReference type="Proteomes" id="UP000626109"/>
    </source>
</evidence>
<dbReference type="AlphaFoldDB" id="A0A813IPA6"/>
<name>A0A813IPA6_POLGL</name>
<keyword evidence="5" id="KW-1185">Reference proteome</keyword>
<feature type="compositionally biased region" description="Polar residues" evidence="1">
    <location>
        <begin position="13"/>
        <end position="22"/>
    </location>
</feature>
<feature type="compositionally biased region" description="Basic and acidic residues" evidence="1">
    <location>
        <begin position="320"/>
        <end position="331"/>
    </location>
</feature>
<evidence type="ECO:0000313" key="5">
    <source>
        <dbReference type="Proteomes" id="UP000654075"/>
    </source>
</evidence>
<protein>
    <submittedName>
        <fullName evidence="3">Uncharacterized protein</fullName>
    </submittedName>
</protein>
<dbReference type="PANTHER" id="PTHR39444">
    <property type="entry name" value="SITE-SPECIFIC DNA-METHYLTRANSFERASE (ADENINE-SPECIFIC)"/>
    <property type="match status" value="1"/>
</dbReference>
<feature type="region of interest" description="Disordered" evidence="1">
    <location>
        <begin position="1"/>
        <end position="31"/>
    </location>
</feature>
<organism evidence="3 4">
    <name type="scientific">Polarella glacialis</name>
    <name type="common">Dinoflagellate</name>
    <dbReference type="NCBI Taxonomy" id="89957"/>
    <lineage>
        <taxon>Eukaryota</taxon>
        <taxon>Sar</taxon>
        <taxon>Alveolata</taxon>
        <taxon>Dinophyceae</taxon>
        <taxon>Suessiales</taxon>
        <taxon>Suessiaceae</taxon>
        <taxon>Polarella</taxon>
    </lineage>
</organism>
<dbReference type="PANTHER" id="PTHR39444:SF3">
    <property type="entry name" value="SITE-SPECIFIC DNA-METHYLTRANSFERASE (ADENINE-SPECIFIC)"/>
    <property type="match status" value="1"/>
</dbReference>
<evidence type="ECO:0000256" key="1">
    <source>
        <dbReference type="SAM" id="MobiDB-lite"/>
    </source>
</evidence>
<sequence length="363" mass="39767">MGKKVRTKVASKTPESSASTSIAGKGKCKRSQSSGRALSGLVELAGAADVQVVQGTGSQGGGAKAKRIWREAVPSAPAENGFHTFKADALDHAETDVRAYMHLKPLLARLAQELSKKGPSELKLWDPYFCKGAMVKKLASLGFPKVHNVNEDFYAVAASGKLPDYDVLLSSPPYSGDHLERCLKFCVGSTKPWCLLLPIWVERKPYFSELLGEEAKRLIYIAPVNRYTYWMPSDLVKGDSKPAWVGADGGTSPYDSMWYCFLPKTMPQEKVFQMLEKLGGKEWILTRSVKAARWKLKKMGKGTGPRPGPPSSLGGPGLDQEPRGPRKEAGKRTKGKKQLQKQQQKASSSSQSLKKYKGTVTFD</sequence>
<dbReference type="EMBL" id="CAJNNW010012026">
    <property type="protein sequence ID" value="CAE8653866.1"/>
    <property type="molecule type" value="Genomic_DNA"/>
</dbReference>
<evidence type="ECO:0000313" key="3">
    <source>
        <dbReference type="EMBL" id="CAE8653866.1"/>
    </source>
</evidence>
<gene>
    <name evidence="2" type="ORF">PGLA1383_LOCUS5461</name>
    <name evidence="3" type="ORF">PGLA2088_LOCUS10661</name>
</gene>
<feature type="compositionally biased region" description="Low complexity" evidence="1">
    <location>
        <begin position="340"/>
        <end position="353"/>
    </location>
</feature>
<accession>A0A813IPA6</accession>
<dbReference type="OrthoDB" id="203687at2759"/>
<dbReference type="Proteomes" id="UP000654075">
    <property type="component" value="Unassembled WGS sequence"/>
</dbReference>
<feature type="region of interest" description="Disordered" evidence="1">
    <location>
        <begin position="297"/>
        <end position="363"/>
    </location>
</feature>
<dbReference type="Proteomes" id="UP000626109">
    <property type="component" value="Unassembled WGS sequence"/>
</dbReference>
<comment type="caution">
    <text evidence="3">The sequence shown here is derived from an EMBL/GenBank/DDBJ whole genome shotgun (WGS) entry which is preliminary data.</text>
</comment>
<dbReference type="EMBL" id="CAJNNV010002148">
    <property type="protein sequence ID" value="CAE8586609.1"/>
    <property type="molecule type" value="Genomic_DNA"/>
</dbReference>
<proteinExistence type="predicted"/>